<dbReference type="EMBL" id="PEDP01000519">
    <property type="protein sequence ID" value="POS85722.1"/>
    <property type="molecule type" value="Genomic_DNA"/>
</dbReference>
<evidence type="ECO:0008006" key="5">
    <source>
        <dbReference type="Google" id="ProtNLM"/>
    </source>
</evidence>
<evidence type="ECO:0000256" key="1">
    <source>
        <dbReference type="SAM" id="Coils"/>
    </source>
</evidence>
<comment type="caution">
    <text evidence="3">The sequence shown here is derived from an EMBL/GenBank/DDBJ whole genome shotgun (WGS) entry which is preliminary data.</text>
</comment>
<sequence>MSRSPFARHPSNRSGLLLSDMNSFNLDDMASSERHTALPFPQSSFNRPQDTKDYSHNITSHSEALNNLSHSESDVSGRLRPVKTPPSITRSLLLRKPITHSPIMPLNFRERKIRPDQLLALYRREKATQADIQNLLDAQSTALLQGYDESGEDLSDNSSRTSADKKLQNVSSSRVVPVRQPRKKPIGLRGARNGLTAKMEELIYIKREELTVYEHEISVRNEAIKIAKNWETKLIKLNEQLSNFSDDSNIETWRDEDADIEKSEYTRLMEEEKTVETKIRQLENELIQLKARQEWIKGRIDESANKKEARLSSYRGALRNAELEIKEFLRNPPVPNSFVIGEEKSFTKLPVSETSLTMAIDWWNKESLQASLSKQKAEKEKTALEDGIQIWEPSIQIISEFENDLREKLKSERTMDVIDFKDQITKIDSIIEKLEENLHTVTTRGWNLLICAIGAELEALKKGQNILSQSLEISENESSLKTRPFSSRGVNNYIYDMDGDENTRHSLEQGLAEDDLSGISSFNNQIKYSG</sequence>
<feature type="coiled-coil region" evidence="1">
    <location>
        <begin position="220"/>
        <end position="331"/>
    </location>
</feature>
<protein>
    <recommendedName>
        <fullName evidence="5">Autophagy-related protein 28</fullName>
    </recommendedName>
</protein>
<keyword evidence="1" id="KW-0175">Coiled coil</keyword>
<dbReference type="AlphaFoldDB" id="A0A2S4PUK9"/>
<reference evidence="3 4" key="1">
    <citation type="submission" date="2017-10" db="EMBL/GenBank/DDBJ databases">
        <title>Development of genomic resources for the powdery mildew, Erysiphe pulchra.</title>
        <authorList>
            <person name="Wadl P.A."/>
            <person name="Mack B.M."/>
            <person name="Moore G."/>
            <person name="Beltz S.B."/>
        </authorList>
    </citation>
    <scope>NUCLEOTIDE SEQUENCE [LARGE SCALE GENOMIC DNA]</scope>
    <source>
        <strain evidence="3">Cflorida</strain>
    </source>
</reference>
<feature type="region of interest" description="Disordered" evidence="2">
    <location>
        <begin position="148"/>
        <end position="180"/>
    </location>
</feature>
<name>A0A2S4PUK9_9PEZI</name>
<keyword evidence="4" id="KW-1185">Reference proteome</keyword>
<dbReference type="Proteomes" id="UP000237438">
    <property type="component" value="Unassembled WGS sequence"/>
</dbReference>
<accession>A0A2S4PUK9</accession>
<organism evidence="3 4">
    <name type="scientific">Erysiphe pulchra</name>
    <dbReference type="NCBI Taxonomy" id="225359"/>
    <lineage>
        <taxon>Eukaryota</taxon>
        <taxon>Fungi</taxon>
        <taxon>Dikarya</taxon>
        <taxon>Ascomycota</taxon>
        <taxon>Pezizomycotina</taxon>
        <taxon>Leotiomycetes</taxon>
        <taxon>Erysiphales</taxon>
        <taxon>Erysiphaceae</taxon>
        <taxon>Erysiphe</taxon>
    </lineage>
</organism>
<feature type="compositionally biased region" description="Low complexity" evidence="2">
    <location>
        <begin position="170"/>
        <end position="179"/>
    </location>
</feature>
<evidence type="ECO:0000256" key="2">
    <source>
        <dbReference type="SAM" id="MobiDB-lite"/>
    </source>
</evidence>
<evidence type="ECO:0000313" key="3">
    <source>
        <dbReference type="EMBL" id="POS85722.1"/>
    </source>
</evidence>
<proteinExistence type="predicted"/>
<dbReference type="OrthoDB" id="5342758at2759"/>
<dbReference type="STRING" id="225359.A0A2S4PUK9"/>
<evidence type="ECO:0000313" key="4">
    <source>
        <dbReference type="Proteomes" id="UP000237438"/>
    </source>
</evidence>
<gene>
    <name evidence="3" type="ORF">EPUL_002651</name>
</gene>